<dbReference type="InterPro" id="IPR002347">
    <property type="entry name" value="SDR_fam"/>
</dbReference>
<accession>A0ABQ2KF96</accession>
<evidence type="ECO:0000256" key="1">
    <source>
        <dbReference type="ARBA" id="ARBA00006484"/>
    </source>
</evidence>
<dbReference type="PANTHER" id="PTHR43943:SF2">
    <property type="entry name" value="DEHYDROGENASE_REDUCTASE 4"/>
    <property type="match status" value="1"/>
</dbReference>
<dbReference type="PRINTS" id="PR00081">
    <property type="entry name" value="GDHRDH"/>
</dbReference>
<proteinExistence type="inferred from homology"/>
<comment type="similarity">
    <text evidence="1 2">Belongs to the short-chain dehydrogenases/reductases (SDR) family.</text>
</comment>
<keyword evidence="4" id="KW-1185">Reference proteome</keyword>
<comment type="caution">
    <text evidence="3">The sequence shown here is derived from an EMBL/GenBank/DDBJ whole genome shotgun (WGS) entry which is preliminary data.</text>
</comment>
<dbReference type="PANTHER" id="PTHR43943">
    <property type="entry name" value="DEHYDROGENASE/REDUCTASE (SDR FAMILY) MEMBER 4"/>
    <property type="match status" value="1"/>
</dbReference>
<dbReference type="Proteomes" id="UP000658127">
    <property type="component" value="Unassembled WGS sequence"/>
</dbReference>
<sequence>MGVASTREAPVTTVSGRTAIVTGGSLGVGVAAAKAIDAAGGNVVLIARSQEAADATAAEVGGNAVGMAARAVDQAAAQRCVDAAIERFGSIDILINTAGTNHARGRIIDQDYLRFTKTCGVTLWEPILWTSLVARAWMSEHGGVVVNTIGETGSDAGLGLYAAANAALLSLTEQLAVELSPTVRVDAVVLDTAQSEYAGSATAPAPSGEHDVGDAIVRLVSYSRRVGR</sequence>
<dbReference type="EMBL" id="BMNE01000003">
    <property type="protein sequence ID" value="GGN80032.1"/>
    <property type="molecule type" value="Genomic_DNA"/>
</dbReference>
<evidence type="ECO:0000313" key="3">
    <source>
        <dbReference type="EMBL" id="GGN80032.1"/>
    </source>
</evidence>
<dbReference type="Gene3D" id="3.40.50.720">
    <property type="entry name" value="NAD(P)-binding Rossmann-like Domain"/>
    <property type="match status" value="1"/>
</dbReference>
<evidence type="ECO:0008006" key="5">
    <source>
        <dbReference type="Google" id="ProtNLM"/>
    </source>
</evidence>
<gene>
    <name evidence="3" type="ORF">GCM10011610_29040</name>
</gene>
<evidence type="ECO:0000313" key="4">
    <source>
        <dbReference type="Proteomes" id="UP000658127"/>
    </source>
</evidence>
<dbReference type="CDD" id="cd05233">
    <property type="entry name" value="SDR_c"/>
    <property type="match status" value="1"/>
</dbReference>
<organism evidence="3 4">
    <name type="scientific">Nocardia rhizosphaerihabitans</name>
    <dbReference type="NCBI Taxonomy" id="1691570"/>
    <lineage>
        <taxon>Bacteria</taxon>
        <taxon>Bacillati</taxon>
        <taxon>Actinomycetota</taxon>
        <taxon>Actinomycetes</taxon>
        <taxon>Mycobacteriales</taxon>
        <taxon>Nocardiaceae</taxon>
        <taxon>Nocardia</taxon>
    </lineage>
</organism>
<dbReference type="PRINTS" id="PR00080">
    <property type="entry name" value="SDRFAMILY"/>
</dbReference>
<dbReference type="Pfam" id="PF00106">
    <property type="entry name" value="adh_short"/>
    <property type="match status" value="1"/>
</dbReference>
<dbReference type="InterPro" id="IPR036291">
    <property type="entry name" value="NAD(P)-bd_dom_sf"/>
</dbReference>
<name>A0ABQ2KF96_9NOCA</name>
<reference evidence="4" key="1">
    <citation type="journal article" date="2019" name="Int. J. Syst. Evol. Microbiol.">
        <title>The Global Catalogue of Microorganisms (GCM) 10K type strain sequencing project: providing services to taxonomists for standard genome sequencing and annotation.</title>
        <authorList>
            <consortium name="The Broad Institute Genomics Platform"/>
            <consortium name="The Broad Institute Genome Sequencing Center for Infectious Disease"/>
            <person name="Wu L."/>
            <person name="Ma J."/>
        </authorList>
    </citation>
    <scope>NUCLEOTIDE SEQUENCE [LARGE SCALE GENOMIC DNA]</scope>
    <source>
        <strain evidence="4">CGMCC 4.7329</strain>
    </source>
</reference>
<evidence type="ECO:0000256" key="2">
    <source>
        <dbReference type="RuleBase" id="RU000363"/>
    </source>
</evidence>
<dbReference type="SUPFAM" id="SSF51735">
    <property type="entry name" value="NAD(P)-binding Rossmann-fold domains"/>
    <property type="match status" value="1"/>
</dbReference>
<protein>
    <recommendedName>
        <fullName evidence="5">Short-chain dehydrogenase</fullName>
    </recommendedName>
</protein>